<accession>A0A4R0XW78</accession>
<keyword evidence="3" id="KW-1185">Reference proteome</keyword>
<evidence type="ECO:0000313" key="2">
    <source>
        <dbReference type="EMBL" id="TCG11221.1"/>
    </source>
</evidence>
<dbReference type="AlphaFoldDB" id="A0A4R0XW78"/>
<dbReference type="EMBL" id="PSZO01000010">
    <property type="protein sequence ID" value="TCG11221.1"/>
    <property type="molecule type" value="Genomic_DNA"/>
</dbReference>
<comment type="caution">
    <text evidence="2">The sequence shown here is derived from an EMBL/GenBank/DDBJ whole genome shotgun (WGS) entry which is preliminary data.</text>
</comment>
<keyword evidence="1" id="KW-0812">Transmembrane</keyword>
<organism evidence="2 3">
    <name type="scientific">Mycoplasma marinum</name>
    <dbReference type="NCBI Taxonomy" id="1937190"/>
    <lineage>
        <taxon>Bacteria</taxon>
        <taxon>Bacillati</taxon>
        <taxon>Mycoplasmatota</taxon>
        <taxon>Mollicutes</taxon>
        <taxon>Mycoplasmataceae</taxon>
        <taxon>Mycoplasma</taxon>
    </lineage>
</organism>
<feature type="transmembrane region" description="Helical" evidence="1">
    <location>
        <begin position="76"/>
        <end position="96"/>
    </location>
</feature>
<dbReference type="Pfam" id="PF14015">
    <property type="entry name" value="DUF4231"/>
    <property type="match status" value="1"/>
</dbReference>
<dbReference type="OrthoDB" id="9841672at2"/>
<proteinExistence type="predicted"/>
<dbReference type="RefSeq" id="WP_131599045.1">
    <property type="nucleotide sequence ID" value="NZ_CBDBYK010000012.1"/>
</dbReference>
<keyword evidence="1" id="KW-1133">Transmembrane helix</keyword>
<protein>
    <recommendedName>
        <fullName evidence="4">DUF4231 domain-containing protein</fullName>
    </recommendedName>
</protein>
<reference evidence="2 3" key="1">
    <citation type="submission" date="2018-02" db="EMBL/GenBank/DDBJ databases">
        <title>Mycoplasma marinum and Mycoplasma todarodis sp. nov., moderately halophilic and psychrotolerant mycoplasmas isolated from cephalopods.</title>
        <authorList>
            <person name="Viver T."/>
        </authorList>
    </citation>
    <scope>NUCLEOTIDE SEQUENCE [LARGE SCALE GENOMIC DNA]</scope>
    <source>
        <strain evidence="2 3">PE</strain>
    </source>
</reference>
<evidence type="ECO:0008006" key="4">
    <source>
        <dbReference type="Google" id="ProtNLM"/>
    </source>
</evidence>
<dbReference type="Proteomes" id="UP000294192">
    <property type="component" value="Unassembled WGS sequence"/>
</dbReference>
<keyword evidence="1" id="KW-0472">Membrane</keyword>
<evidence type="ECO:0000256" key="1">
    <source>
        <dbReference type="SAM" id="Phobius"/>
    </source>
</evidence>
<dbReference type="InterPro" id="IPR025325">
    <property type="entry name" value="DUF4231"/>
</dbReference>
<name>A0A4R0XW78_9MOLU</name>
<feature type="transmembrane region" description="Helical" evidence="1">
    <location>
        <begin position="36"/>
        <end position="56"/>
    </location>
</feature>
<sequence>MNKQKIIDVLKKDEGILGVWNLFNNKYRKSKINFTIINGTIFILTALLVLLNLWAMLTLKNPPYSGIEWQWARNCFLSMAIITAITGFLTAMLSLFKFKSVSRQAKEAVKIVKEEFKEYKSANGKYAKINNKDQVFIEFVTEAVFIED</sequence>
<evidence type="ECO:0000313" key="3">
    <source>
        <dbReference type="Proteomes" id="UP000294192"/>
    </source>
</evidence>
<gene>
    <name evidence="2" type="ORF">C4B24_02570</name>
</gene>